<dbReference type="EMBL" id="CATQJA010002650">
    <property type="protein sequence ID" value="CAJ0577406.1"/>
    <property type="molecule type" value="Genomic_DNA"/>
</dbReference>
<feature type="transmembrane region" description="Helical" evidence="1">
    <location>
        <begin position="128"/>
        <end position="154"/>
    </location>
</feature>
<gene>
    <name evidence="2" type="ORF">MSPICULIGERA_LOCUS15679</name>
</gene>
<feature type="transmembrane region" description="Helical" evidence="1">
    <location>
        <begin position="26"/>
        <end position="46"/>
    </location>
</feature>
<comment type="caution">
    <text evidence="2">The sequence shown here is derived from an EMBL/GenBank/DDBJ whole genome shotgun (WGS) entry which is preliminary data.</text>
</comment>
<keyword evidence="1" id="KW-1133">Transmembrane helix</keyword>
<dbReference type="Proteomes" id="UP001177023">
    <property type="component" value="Unassembled WGS sequence"/>
</dbReference>
<name>A0AA36D014_9BILA</name>
<dbReference type="AlphaFoldDB" id="A0AA36D014"/>
<protein>
    <submittedName>
        <fullName evidence="2">Uncharacterized protein</fullName>
    </submittedName>
</protein>
<keyword evidence="3" id="KW-1185">Reference proteome</keyword>
<feature type="transmembrane region" description="Helical" evidence="1">
    <location>
        <begin position="58"/>
        <end position="78"/>
    </location>
</feature>
<evidence type="ECO:0000256" key="1">
    <source>
        <dbReference type="SAM" id="Phobius"/>
    </source>
</evidence>
<evidence type="ECO:0000313" key="3">
    <source>
        <dbReference type="Proteomes" id="UP001177023"/>
    </source>
</evidence>
<evidence type="ECO:0000313" key="2">
    <source>
        <dbReference type="EMBL" id="CAJ0577406.1"/>
    </source>
</evidence>
<organism evidence="2 3">
    <name type="scientific">Mesorhabditis spiculigera</name>
    <dbReference type="NCBI Taxonomy" id="96644"/>
    <lineage>
        <taxon>Eukaryota</taxon>
        <taxon>Metazoa</taxon>
        <taxon>Ecdysozoa</taxon>
        <taxon>Nematoda</taxon>
        <taxon>Chromadorea</taxon>
        <taxon>Rhabditida</taxon>
        <taxon>Rhabditina</taxon>
        <taxon>Rhabditomorpha</taxon>
        <taxon>Rhabditoidea</taxon>
        <taxon>Rhabditidae</taxon>
        <taxon>Mesorhabditinae</taxon>
        <taxon>Mesorhabditis</taxon>
    </lineage>
</organism>
<proteinExistence type="predicted"/>
<feature type="non-terminal residue" evidence="2">
    <location>
        <position position="1"/>
    </location>
</feature>
<accession>A0AA36D014</accession>
<keyword evidence="1" id="KW-0472">Membrane</keyword>
<keyword evidence="1" id="KW-0812">Transmembrane</keyword>
<sequence length="200" mass="22861">MTFGYGLHEWLTPGQNDRSLNIKKSILGLVTFLLLILLSAAEYFFIEAFFLVFPPPLLHAILFLIELLSFLLFIHALFNEKGPLAIPLCVTQAIRVLLFAGVLIYYIIDYFNDEDVPLEHRNSNRSKWVAKLGSHLIFVAMGHVLLFYCGWACYRRFPHSSAYRSSISKHADGGQFHPQGTHHVIVLEQPIEQAMYGKRP</sequence>
<reference evidence="2" key="1">
    <citation type="submission" date="2023-06" db="EMBL/GenBank/DDBJ databases">
        <authorList>
            <person name="Delattre M."/>
        </authorList>
    </citation>
    <scope>NUCLEOTIDE SEQUENCE</scope>
    <source>
        <strain evidence="2">AF72</strain>
    </source>
</reference>
<feature type="transmembrane region" description="Helical" evidence="1">
    <location>
        <begin position="85"/>
        <end position="108"/>
    </location>
</feature>